<dbReference type="AlphaFoldDB" id="A0AAD5Q9A8"/>
<reference evidence="4" key="1">
    <citation type="submission" date="2021-12" db="EMBL/GenBank/DDBJ databases">
        <title>Prjna785345.</title>
        <authorList>
            <person name="Rujirawat T."/>
            <person name="Krajaejun T."/>
        </authorList>
    </citation>
    <scope>NUCLEOTIDE SEQUENCE</scope>
    <source>
        <strain evidence="4">Pi057C3</strain>
    </source>
</reference>
<accession>A0AAD5Q9A8</accession>
<feature type="domain" description="CCDC81 HU" evidence="2">
    <location>
        <begin position="13"/>
        <end position="77"/>
    </location>
</feature>
<dbReference type="InterPro" id="IPR028034">
    <property type="entry name" value="HU-CCDC81"/>
</dbReference>
<sequence length="477" mass="53434">MLSDCIEQLERSPYDYQKLLATSLRAVWAAVGRLCERQLRARKGLQISSLGRFGIIRDLQHVAPVFLLADRFKQSYGACWKRPPPVVLGPTAELSMAVVGQEAGVPRDHAANAFDALWGFIGSRLQRGDASGRLPLGEVGAFHFSGSSLAFSFDAAFVRSIGASAASAPTLSNSLSRLRLGSDQETAPARRSASVPMLAPIDRPTVTTLSLPIDADAEASKQEQATKVSDKQKKKKKHKRTKHERRREATGPREPHDQTVKQRDEDSPPLSQILPPFLRPQRAREVQLSRAVPDEARREIMADAFTRAEREIAQDDARRQRKDDEIALRTKAAQFRYLQQQAERELNRRDLYAFLNGQMEEKRAAKRAEVAANACLSDYDAVRTLPRDPIVTAATKRAAKQRLYQRLQDQVAVKDALQRDQRAIEQAESAFVHAKLREFAAQQASQALEQERIDRAVLVDGWTRQVALRAARERHEG</sequence>
<organism evidence="4 5">
    <name type="scientific">Pythium insidiosum</name>
    <name type="common">Pythiosis disease agent</name>
    <dbReference type="NCBI Taxonomy" id="114742"/>
    <lineage>
        <taxon>Eukaryota</taxon>
        <taxon>Sar</taxon>
        <taxon>Stramenopiles</taxon>
        <taxon>Oomycota</taxon>
        <taxon>Peronosporomycetes</taxon>
        <taxon>Pythiales</taxon>
        <taxon>Pythiaceae</taxon>
        <taxon>Pythium</taxon>
    </lineage>
</organism>
<feature type="domain" description="CCDC81 HU" evidence="3">
    <location>
        <begin position="90"/>
        <end position="162"/>
    </location>
</feature>
<proteinExistence type="predicted"/>
<evidence type="ECO:0000259" key="2">
    <source>
        <dbReference type="Pfam" id="PF14908"/>
    </source>
</evidence>
<dbReference type="InterPro" id="IPR040673">
    <property type="entry name" value="CCDC81_HU_dom_2"/>
</dbReference>
<comment type="caution">
    <text evidence="4">The sequence shown here is derived from an EMBL/GenBank/DDBJ whole genome shotgun (WGS) entry which is preliminary data.</text>
</comment>
<feature type="region of interest" description="Disordered" evidence="1">
    <location>
        <begin position="217"/>
        <end position="290"/>
    </location>
</feature>
<dbReference type="Proteomes" id="UP001209570">
    <property type="component" value="Unassembled WGS sequence"/>
</dbReference>
<dbReference type="Pfam" id="PF18289">
    <property type="entry name" value="HU-CCDC81_euk_2"/>
    <property type="match status" value="1"/>
</dbReference>
<evidence type="ECO:0008006" key="6">
    <source>
        <dbReference type="Google" id="ProtNLM"/>
    </source>
</evidence>
<evidence type="ECO:0000313" key="5">
    <source>
        <dbReference type="Proteomes" id="UP001209570"/>
    </source>
</evidence>
<evidence type="ECO:0000313" key="4">
    <source>
        <dbReference type="EMBL" id="KAJ0406357.1"/>
    </source>
</evidence>
<feature type="compositionally biased region" description="Basic and acidic residues" evidence="1">
    <location>
        <begin position="246"/>
        <end position="266"/>
    </location>
</feature>
<feature type="region of interest" description="Disordered" evidence="1">
    <location>
        <begin position="179"/>
        <end position="200"/>
    </location>
</feature>
<name>A0AAD5Q9A8_PYTIN</name>
<gene>
    <name evidence="4" type="ORF">P43SY_006965</name>
</gene>
<protein>
    <recommendedName>
        <fullName evidence="6">CCDC81 HU domain-containing protein</fullName>
    </recommendedName>
</protein>
<keyword evidence="5" id="KW-1185">Reference proteome</keyword>
<evidence type="ECO:0000256" key="1">
    <source>
        <dbReference type="SAM" id="MobiDB-lite"/>
    </source>
</evidence>
<dbReference type="Pfam" id="PF14908">
    <property type="entry name" value="HU-CCDC81_euk_1"/>
    <property type="match status" value="1"/>
</dbReference>
<dbReference type="EMBL" id="JAKCXM010000033">
    <property type="protein sequence ID" value="KAJ0406357.1"/>
    <property type="molecule type" value="Genomic_DNA"/>
</dbReference>
<feature type="compositionally biased region" description="Basic residues" evidence="1">
    <location>
        <begin position="232"/>
        <end position="245"/>
    </location>
</feature>
<evidence type="ECO:0000259" key="3">
    <source>
        <dbReference type="Pfam" id="PF18289"/>
    </source>
</evidence>